<comment type="caution">
    <text evidence="4">The sequence shown here is derived from an EMBL/GenBank/DDBJ whole genome shotgun (WGS) entry which is preliminary data.</text>
</comment>
<dbReference type="PANTHER" id="PTHR43351">
    <property type="entry name" value="L(+)-TARTRATE DEHYDRATASE SUBUNIT BETA"/>
    <property type="match status" value="1"/>
</dbReference>
<proteinExistence type="inferred from homology"/>
<dbReference type="SUPFAM" id="SSF117457">
    <property type="entry name" value="FumA C-terminal domain-like"/>
    <property type="match status" value="1"/>
</dbReference>
<evidence type="ECO:0000313" key="5">
    <source>
        <dbReference type="Proteomes" id="UP000610960"/>
    </source>
</evidence>
<evidence type="ECO:0000313" key="4">
    <source>
        <dbReference type="EMBL" id="GGP20170.1"/>
    </source>
</evidence>
<dbReference type="Gene3D" id="3.20.130.10">
    <property type="entry name" value="Fe-S hydro-lyase, tartrate dehydratase beta-type, catalytic domain"/>
    <property type="match status" value="1"/>
</dbReference>
<keyword evidence="5" id="KW-1185">Reference proteome</keyword>
<dbReference type="GO" id="GO:0016836">
    <property type="term" value="F:hydro-lyase activity"/>
    <property type="evidence" value="ECO:0007669"/>
    <property type="project" value="InterPro"/>
</dbReference>
<dbReference type="AlphaFoldDB" id="A0A830GU18"/>
<feature type="domain" description="Fe-S hydro-lyase tartrate dehydratase beta-type catalytic" evidence="3">
    <location>
        <begin position="5"/>
        <end position="181"/>
    </location>
</feature>
<evidence type="ECO:0000259" key="3">
    <source>
        <dbReference type="Pfam" id="PF05683"/>
    </source>
</evidence>
<dbReference type="Proteomes" id="UP000610960">
    <property type="component" value="Unassembled WGS sequence"/>
</dbReference>
<dbReference type="Pfam" id="PF05683">
    <property type="entry name" value="Fumerase_C"/>
    <property type="match status" value="1"/>
</dbReference>
<sequence>MEYRLRTPIAQEDVEKLRVGDTIYVSGIIVTARDSAHVKMLEELRSGRGLPVDLRGGAIYHAGPVALRSGDKWRILSAGPTTSARMEEFEAEVIERTGVKLIIGKGGMGDKTSNAMKTHKAAYAVFPGGAGVLAAQSIKEVLGVHWLDELGMAEAMWVLRVEDFGPMTVAIDSTGSNLYADLKMTVRKNEEAALKEFRWRP</sequence>
<evidence type="ECO:0000256" key="1">
    <source>
        <dbReference type="ARBA" id="ARBA00008876"/>
    </source>
</evidence>
<dbReference type="InterPro" id="IPR004647">
    <property type="entry name" value="Fe-S_hydro-lyase_TtdB-typ_cat"/>
</dbReference>
<reference evidence="4" key="1">
    <citation type="journal article" date="2014" name="Int. J. Syst. Evol. Microbiol.">
        <title>Complete genome sequence of Corynebacterium casei LMG S-19264T (=DSM 44701T), isolated from a smear-ripened cheese.</title>
        <authorList>
            <consortium name="US DOE Joint Genome Institute (JGI-PGF)"/>
            <person name="Walter F."/>
            <person name="Albersmeier A."/>
            <person name="Kalinowski J."/>
            <person name="Ruckert C."/>
        </authorList>
    </citation>
    <scope>NUCLEOTIDE SEQUENCE</scope>
    <source>
        <strain evidence="4">JCM 10088</strain>
    </source>
</reference>
<reference evidence="4" key="2">
    <citation type="submission" date="2020-09" db="EMBL/GenBank/DDBJ databases">
        <authorList>
            <person name="Sun Q."/>
            <person name="Ohkuma M."/>
        </authorList>
    </citation>
    <scope>NUCLEOTIDE SEQUENCE</scope>
    <source>
        <strain evidence="4">JCM 10088</strain>
    </source>
</reference>
<dbReference type="OrthoDB" id="34134at2157"/>
<evidence type="ECO:0000256" key="2">
    <source>
        <dbReference type="ARBA" id="ARBA00023239"/>
    </source>
</evidence>
<name>A0A830GU18_9CREN</name>
<accession>A0A830GU18</accession>
<protein>
    <submittedName>
        <fullName evidence="4">Fumarate hydratase</fullName>
    </submittedName>
</protein>
<dbReference type="RefSeq" id="WP_188596084.1">
    <property type="nucleotide sequence ID" value="NZ_BMNL01000002.1"/>
</dbReference>
<dbReference type="NCBIfam" id="TIGR00723">
    <property type="entry name" value="ttdB_fumA_fumB"/>
    <property type="match status" value="1"/>
</dbReference>
<dbReference type="InterPro" id="IPR036660">
    <property type="entry name" value="Fe-S_hydroAse_TtdB_cat_sf"/>
</dbReference>
<organism evidence="4 5">
    <name type="scientific">Thermocladium modestius</name>
    <dbReference type="NCBI Taxonomy" id="62609"/>
    <lineage>
        <taxon>Archaea</taxon>
        <taxon>Thermoproteota</taxon>
        <taxon>Thermoprotei</taxon>
        <taxon>Thermoproteales</taxon>
        <taxon>Thermoproteaceae</taxon>
        <taxon>Thermocladium</taxon>
    </lineage>
</organism>
<gene>
    <name evidence="4" type="ORF">GCM10007981_07160</name>
</gene>
<comment type="similarity">
    <text evidence="1">Belongs to the class-I fumarase family.</text>
</comment>
<dbReference type="EMBL" id="BMNL01000002">
    <property type="protein sequence ID" value="GGP20170.1"/>
    <property type="molecule type" value="Genomic_DNA"/>
</dbReference>
<dbReference type="PANTHER" id="PTHR43351:SF2">
    <property type="entry name" value="L(+)-TARTRATE DEHYDRATASE SUBUNIT BETA-RELATED"/>
    <property type="match status" value="1"/>
</dbReference>
<keyword evidence="2" id="KW-0456">Lyase</keyword>